<dbReference type="InterPro" id="IPR050266">
    <property type="entry name" value="AB_hydrolase_sf"/>
</dbReference>
<dbReference type="Proteomes" id="UP001183410">
    <property type="component" value="Unassembled WGS sequence"/>
</dbReference>
<comment type="caution">
    <text evidence="2">The sequence shown here is derived from an EMBL/GenBank/DDBJ whole genome shotgun (WGS) entry which is preliminary data.</text>
</comment>
<protein>
    <submittedName>
        <fullName evidence="2">Alpha/beta hydrolase</fullName>
    </submittedName>
</protein>
<dbReference type="InterPro" id="IPR029058">
    <property type="entry name" value="AB_hydrolase_fold"/>
</dbReference>
<gene>
    <name evidence="2" type="ORF">RM844_20230</name>
</gene>
<dbReference type="PANTHER" id="PTHR43798">
    <property type="entry name" value="MONOACYLGLYCEROL LIPASE"/>
    <property type="match status" value="1"/>
</dbReference>
<keyword evidence="3" id="KW-1185">Reference proteome</keyword>
<evidence type="ECO:0000313" key="2">
    <source>
        <dbReference type="EMBL" id="MDT0268616.1"/>
    </source>
</evidence>
<reference evidence="3" key="1">
    <citation type="submission" date="2023-07" db="EMBL/GenBank/DDBJ databases">
        <title>30 novel species of actinomycetes from the DSMZ collection.</title>
        <authorList>
            <person name="Nouioui I."/>
        </authorList>
    </citation>
    <scope>NUCLEOTIDE SEQUENCE [LARGE SCALE GENOMIC DNA]</scope>
    <source>
        <strain evidence="3">DSM 44915</strain>
    </source>
</reference>
<keyword evidence="2" id="KW-0378">Hydrolase</keyword>
<evidence type="ECO:0000313" key="3">
    <source>
        <dbReference type="Proteomes" id="UP001183410"/>
    </source>
</evidence>
<evidence type="ECO:0000259" key="1">
    <source>
        <dbReference type="Pfam" id="PF12697"/>
    </source>
</evidence>
<proteinExistence type="predicted"/>
<dbReference type="PANTHER" id="PTHR43798:SF33">
    <property type="entry name" value="HYDROLASE, PUTATIVE (AFU_ORTHOLOGUE AFUA_2G14860)-RELATED"/>
    <property type="match status" value="1"/>
</dbReference>
<sequence length="260" mass="27154">MFPTRLGRTHLVSAGDEARADGAPRVLFVPGTNFNAATSLSLLAALAERWPTHVADVPGQPGLSGPERPRSQRLLAYGQWLGEVLDQLGPQPVVVLGHSLGGGIALACDSPRIAGRVLVSPAGVTRLRVTGGLLAATVPWLARPTEARSARLLRQMSGPGARPAAELVDWMTLLARSCRSSLAPAPLPGWALAGDGPTLVATGEHDVFLPPARLASAVERRLRTPVRILPGVGHLVAEERPETVVGLVESALNGRAGDGR</sequence>
<dbReference type="Pfam" id="PF12697">
    <property type="entry name" value="Abhydrolase_6"/>
    <property type="match status" value="1"/>
</dbReference>
<organism evidence="2 3">
    <name type="scientific">Streptomyces chisholmiae</name>
    <dbReference type="NCBI Taxonomy" id="3075540"/>
    <lineage>
        <taxon>Bacteria</taxon>
        <taxon>Bacillati</taxon>
        <taxon>Actinomycetota</taxon>
        <taxon>Actinomycetes</taxon>
        <taxon>Kitasatosporales</taxon>
        <taxon>Streptomycetaceae</taxon>
        <taxon>Streptomyces</taxon>
    </lineage>
</organism>
<dbReference type="InterPro" id="IPR000073">
    <property type="entry name" value="AB_hydrolase_1"/>
</dbReference>
<name>A0ABU2JUE8_9ACTN</name>
<dbReference type="RefSeq" id="WP_311668706.1">
    <property type="nucleotide sequence ID" value="NZ_JAVREO010000012.1"/>
</dbReference>
<dbReference type="EMBL" id="JAVREO010000012">
    <property type="protein sequence ID" value="MDT0268616.1"/>
    <property type="molecule type" value="Genomic_DNA"/>
</dbReference>
<dbReference type="SUPFAM" id="SSF53474">
    <property type="entry name" value="alpha/beta-Hydrolases"/>
    <property type="match status" value="1"/>
</dbReference>
<dbReference type="Gene3D" id="3.40.50.1820">
    <property type="entry name" value="alpha/beta hydrolase"/>
    <property type="match status" value="1"/>
</dbReference>
<dbReference type="GO" id="GO:0016787">
    <property type="term" value="F:hydrolase activity"/>
    <property type="evidence" value="ECO:0007669"/>
    <property type="project" value="UniProtKB-KW"/>
</dbReference>
<feature type="domain" description="AB hydrolase-1" evidence="1">
    <location>
        <begin position="26"/>
        <end position="245"/>
    </location>
</feature>
<accession>A0ABU2JUE8</accession>